<dbReference type="InterPro" id="IPR002772">
    <property type="entry name" value="Glyco_hydro_3_C"/>
</dbReference>
<dbReference type="SUPFAM" id="SSF51445">
    <property type="entry name" value="(Trans)glycosidases"/>
    <property type="match status" value="1"/>
</dbReference>
<organism evidence="6">
    <name type="scientific">Telmatobacter sp. DSM 110680</name>
    <dbReference type="NCBI Taxonomy" id="3036704"/>
    <lineage>
        <taxon>Bacteria</taxon>
        <taxon>Pseudomonadati</taxon>
        <taxon>Acidobacteriota</taxon>
        <taxon>Terriglobia</taxon>
        <taxon>Terriglobales</taxon>
        <taxon>Acidobacteriaceae</taxon>
        <taxon>Telmatobacter</taxon>
    </lineage>
</organism>
<evidence type="ECO:0000313" key="6">
    <source>
        <dbReference type="EMBL" id="XBH18619.1"/>
    </source>
</evidence>
<dbReference type="GO" id="GO:0045493">
    <property type="term" value="P:xylan catabolic process"/>
    <property type="evidence" value="ECO:0007669"/>
    <property type="project" value="InterPro"/>
</dbReference>
<dbReference type="EMBL" id="CP121196">
    <property type="protein sequence ID" value="XBH18619.1"/>
    <property type="molecule type" value="Genomic_DNA"/>
</dbReference>
<gene>
    <name evidence="6" type="ORF">P8935_04610</name>
</gene>
<dbReference type="InterPro" id="IPR001764">
    <property type="entry name" value="Glyco_hydro_3_N"/>
</dbReference>
<feature type="signal peptide" evidence="4">
    <location>
        <begin position="1"/>
        <end position="24"/>
    </location>
</feature>
<dbReference type="GO" id="GO:0046556">
    <property type="term" value="F:alpha-L-arabinofuranosidase activity"/>
    <property type="evidence" value="ECO:0007669"/>
    <property type="project" value="TreeGrafter"/>
</dbReference>
<dbReference type="Gene3D" id="3.40.50.1700">
    <property type="entry name" value="Glycoside hydrolase family 3 C-terminal domain"/>
    <property type="match status" value="2"/>
</dbReference>
<dbReference type="InterPro" id="IPR026891">
    <property type="entry name" value="Fn3-like"/>
</dbReference>
<name>A0AAU7DL54_9BACT</name>
<evidence type="ECO:0000256" key="2">
    <source>
        <dbReference type="ARBA" id="ARBA00022729"/>
    </source>
</evidence>
<dbReference type="AlphaFoldDB" id="A0AAU7DL54"/>
<keyword evidence="3 6" id="KW-0378">Hydrolase</keyword>
<dbReference type="SUPFAM" id="SSF52279">
    <property type="entry name" value="Beta-D-glucan exohydrolase, C-terminal domain"/>
    <property type="match status" value="1"/>
</dbReference>
<dbReference type="InterPro" id="IPR036962">
    <property type="entry name" value="Glyco_hydro_3_N_sf"/>
</dbReference>
<dbReference type="Gene3D" id="2.60.40.10">
    <property type="entry name" value="Immunoglobulins"/>
    <property type="match status" value="1"/>
</dbReference>
<dbReference type="PRINTS" id="PR00133">
    <property type="entry name" value="GLHYDRLASE3"/>
</dbReference>
<evidence type="ECO:0000259" key="5">
    <source>
        <dbReference type="PROSITE" id="PS51820"/>
    </source>
</evidence>
<accession>A0AAU7DL54</accession>
<reference evidence="6" key="1">
    <citation type="submission" date="2023-03" db="EMBL/GenBank/DDBJ databases">
        <title>Edaphobacter sp.</title>
        <authorList>
            <person name="Huber K.J."/>
            <person name="Papendorf J."/>
            <person name="Pilke C."/>
            <person name="Bunk B."/>
            <person name="Sproeer C."/>
            <person name="Pester M."/>
        </authorList>
    </citation>
    <scope>NUCLEOTIDE SEQUENCE</scope>
    <source>
        <strain evidence="6">DSM 110680</strain>
    </source>
</reference>
<dbReference type="PANTHER" id="PTHR42721">
    <property type="entry name" value="SUGAR HYDROLASE-RELATED"/>
    <property type="match status" value="1"/>
</dbReference>
<feature type="chain" id="PRO_5043616245" evidence="4">
    <location>
        <begin position="25"/>
        <end position="924"/>
    </location>
</feature>
<dbReference type="Gene3D" id="3.20.20.300">
    <property type="entry name" value="Glycoside hydrolase, family 3, N-terminal domain"/>
    <property type="match status" value="1"/>
</dbReference>
<dbReference type="SUPFAM" id="SSF56988">
    <property type="entry name" value="Anthrax protective antigen"/>
    <property type="match status" value="1"/>
</dbReference>
<dbReference type="Pfam" id="PF00933">
    <property type="entry name" value="Glyco_hydro_3"/>
    <property type="match status" value="1"/>
</dbReference>
<protein>
    <submittedName>
        <fullName evidence="6">Glycoside hydrolase family 3 C-terminal domain-containing protein</fullName>
    </submittedName>
</protein>
<dbReference type="InterPro" id="IPR037524">
    <property type="entry name" value="PA14/GLEYA"/>
</dbReference>
<proteinExistence type="inferred from homology"/>
<sequence length="924" mass="100555">MRLHPAVLAIAFLFPLTAAAQARAQTLTPPPTEEQIKAAAALPFRDPSLPIEKRVDDLVGRLTLEEKVSQLIDRAAPIPRLDIPAYNWWNEGLHGIARSGFATMFPQAIGNAATWDAPLLHSIGEVVSTEARAKYNDAIAHNNHDRYFGLTIWSPNINIFRDPRWGRGQETYGEDPFLTARLGTAFVQGIQGDDPKYFRAIATPKHYAVHSGPESTRHKANVDPTPHDLWDTYLPAFRATITEGHADSLMCAYNAIDNVPACASKMLLGDILRGDWHFNGFITSDCGAIGDFSEPYGHHYSTDFAAGSAAGILAGTDTDCGTEYLKLTDAVHKGLLTEAQLDVSVKRLFTARMKLGMFDTPNVVPFSSIPYSVVDSPEHVALALRAARESLVLLKNEDRFLPLDPAREKTIAVIGPLAGSHIALEGNYNAIPLRPILPIDGIEQEFGHEHVLYAQGAPYIMGGELPVPRTMLGLPTNPPGVPTSLSGSGLYADYYAHGGFEGLPAFSRVDRQIDFDWAFANPVEPRDTITQAFAVRWIGTFAAPVPETLNLQLRLPFCYPCGGKVKFAFYLDGKQLVPDAPPSLTTNKLPPSGRNYGAIQHFNIPFADTRPHDIRIEYIQTARIPGSGIAFEWSPRHELLQDLAVAAANKADVVVAFVGLTPRLEGEEMKVDAKGFSGGDRTDINLPDVQQEMLEAVAKTGKPMVVVLLNGSALAVNWAKDNARALLEAWYPGQSGGQAIAETLSGKSNPAGRLPVTFYSGIDQLPAFDDYSMANRTYRYFKGKPLFAFGDGLSYSTFSYTDLKLSTKTLNAGDPLTLEADVKNTGSIPSDEVSELYLIPPQSSVSPKLALAGFQRVHLNPGETRHITFTLDARTLSQVDEKGIRAVTPGNYKFSLGGSQYDGDTASSVQSVTFTIIGGKQLPR</sequence>
<feature type="domain" description="PA14" evidence="5">
    <location>
        <begin position="485"/>
        <end position="649"/>
    </location>
</feature>
<dbReference type="RefSeq" id="WP_348263845.1">
    <property type="nucleotide sequence ID" value="NZ_CP121196.1"/>
</dbReference>
<dbReference type="InterPro" id="IPR044993">
    <property type="entry name" value="BXL"/>
</dbReference>
<dbReference type="InterPro" id="IPR017853">
    <property type="entry name" value="GH"/>
</dbReference>
<evidence type="ECO:0000256" key="3">
    <source>
        <dbReference type="ARBA" id="ARBA00022801"/>
    </source>
</evidence>
<dbReference type="PANTHER" id="PTHR42721:SF3">
    <property type="entry name" value="BETA-D-XYLOSIDASE 5-RELATED"/>
    <property type="match status" value="1"/>
</dbReference>
<dbReference type="Pfam" id="PF14310">
    <property type="entry name" value="Fn3-like"/>
    <property type="match status" value="1"/>
</dbReference>
<keyword evidence="2 4" id="KW-0732">Signal</keyword>
<dbReference type="GO" id="GO:0031222">
    <property type="term" value="P:arabinan catabolic process"/>
    <property type="evidence" value="ECO:0007669"/>
    <property type="project" value="TreeGrafter"/>
</dbReference>
<dbReference type="SMART" id="SM01217">
    <property type="entry name" value="Fn3_like"/>
    <property type="match status" value="1"/>
</dbReference>
<comment type="similarity">
    <text evidence="1">Belongs to the glycosyl hydrolase 3 family.</text>
</comment>
<dbReference type="Pfam" id="PF01915">
    <property type="entry name" value="Glyco_hydro_3_C"/>
    <property type="match status" value="1"/>
</dbReference>
<dbReference type="InterPro" id="IPR036881">
    <property type="entry name" value="Glyco_hydro_3_C_sf"/>
</dbReference>
<evidence type="ECO:0000256" key="4">
    <source>
        <dbReference type="SAM" id="SignalP"/>
    </source>
</evidence>
<dbReference type="InterPro" id="IPR013783">
    <property type="entry name" value="Ig-like_fold"/>
</dbReference>
<dbReference type="PROSITE" id="PS51820">
    <property type="entry name" value="PA14"/>
    <property type="match status" value="1"/>
</dbReference>
<dbReference type="GO" id="GO:0009044">
    <property type="term" value="F:xylan 1,4-beta-xylosidase activity"/>
    <property type="evidence" value="ECO:0007669"/>
    <property type="project" value="InterPro"/>
</dbReference>
<evidence type="ECO:0000256" key="1">
    <source>
        <dbReference type="ARBA" id="ARBA00005336"/>
    </source>
</evidence>